<evidence type="ECO:0000313" key="2">
    <source>
        <dbReference type="EMBL" id="MCE8536778.1"/>
    </source>
</evidence>
<evidence type="ECO:0000313" key="3">
    <source>
        <dbReference type="Proteomes" id="UP000813672"/>
    </source>
</evidence>
<proteinExistence type="predicted"/>
<reference evidence="2" key="1">
    <citation type="journal article" date="2021" name="Environ. Microbiol.">
        <title>Cryptic niche differentiation of novel sediment ecotypes of Rugeria pomeroyi correlates with nitrate respiration.</title>
        <authorList>
            <person name="Lin X."/>
            <person name="McNichol J."/>
            <person name="Chu X."/>
            <person name="Qian Y."/>
            <person name="Luo H."/>
        </authorList>
    </citation>
    <scope>NUCLEOTIDE SEQUENCE</scope>
    <source>
        <strain evidence="2">SZCCDBB064</strain>
    </source>
</reference>
<comment type="caution">
    <text evidence="2">The sequence shown here is derived from an EMBL/GenBank/DDBJ whole genome shotgun (WGS) entry which is preliminary data.</text>
</comment>
<evidence type="ECO:0000259" key="1">
    <source>
        <dbReference type="Pfam" id="PF03235"/>
    </source>
</evidence>
<dbReference type="RefSeq" id="WP_234218612.1">
    <property type="nucleotide sequence ID" value="NZ_JAGQAF010000002.1"/>
</dbReference>
<organism evidence="2 3">
    <name type="scientific">Ruegeria pomeroyi</name>
    <dbReference type="NCBI Taxonomy" id="89184"/>
    <lineage>
        <taxon>Bacteria</taxon>
        <taxon>Pseudomonadati</taxon>
        <taxon>Pseudomonadota</taxon>
        <taxon>Alphaproteobacteria</taxon>
        <taxon>Rhodobacterales</taxon>
        <taxon>Roseobacteraceae</taxon>
        <taxon>Ruegeria</taxon>
    </lineage>
</organism>
<dbReference type="Proteomes" id="UP000813672">
    <property type="component" value="Unassembled WGS sequence"/>
</dbReference>
<name>A0A9Q3WJ26_9RHOB</name>
<dbReference type="PANTHER" id="PTHR39639">
    <property type="entry name" value="CHROMOSOME 16, WHOLE GENOME SHOTGUN SEQUENCE"/>
    <property type="match status" value="1"/>
</dbReference>
<gene>
    <name evidence="2" type="ORF">KBY27_04850</name>
</gene>
<dbReference type="Pfam" id="PF03235">
    <property type="entry name" value="GmrSD_N"/>
    <property type="match status" value="1"/>
</dbReference>
<dbReference type="InterPro" id="IPR004919">
    <property type="entry name" value="GmrSD_N"/>
</dbReference>
<feature type="domain" description="GmrSD restriction endonucleases N-terminal" evidence="1">
    <location>
        <begin position="53"/>
        <end position="196"/>
    </location>
</feature>
<sequence length="397" mass="45752">MQDFFDRDEDFEELEPREDSLDKALGSAVFGSLSISPTDWTIETLHRQIGRTIELNPDFQRRNVWSAKAKTSFIESLFLGVPIPQILLSAKEGSNKSFLVLDGKQRLLTIKEFLDGRFPDGKPFVLKNLRVLEELENLSWLDIKGSTDWEFELLNRTQRTAVIRGWSDERVLYEIFHRLNSGSVRLSPMELRMSLHPGPFLKFAVNWTENVGPLHHLLSKTSPDPRMNDVELVVRFLGFSSRKVPYSGDLKSFLDRTCVSLNQEFDSSLNARVAQCEEILDKMNRAIKLGREIFGSKRFCRKFTEEGYESRFNRAVFDVVVGALSKPDIYEWAEQNGKSFRLGFEEISLNEDFRRSVESTTKSLSATRTRFSLFYKKISLLSRLPIELPLLSDEPSN</sequence>
<protein>
    <submittedName>
        <fullName evidence="2">DUF262 domain-containing protein</fullName>
    </submittedName>
</protein>
<dbReference type="AlphaFoldDB" id="A0A9Q3WJ26"/>
<accession>A0A9Q3WJ26</accession>
<dbReference type="PANTHER" id="PTHR39639:SF1">
    <property type="entry name" value="DUF262 DOMAIN-CONTAINING PROTEIN"/>
    <property type="match status" value="1"/>
</dbReference>
<dbReference type="EMBL" id="JAGQAF010000002">
    <property type="protein sequence ID" value="MCE8536778.1"/>
    <property type="molecule type" value="Genomic_DNA"/>
</dbReference>